<dbReference type="EMBL" id="JBFDAA010000008">
    <property type="protein sequence ID" value="KAL1129894.1"/>
    <property type="molecule type" value="Genomic_DNA"/>
</dbReference>
<dbReference type="Pfam" id="PF01699">
    <property type="entry name" value="Na_Ca_ex"/>
    <property type="match status" value="1"/>
</dbReference>
<sequence>MARLRLSGGLLLAAVLVALAGRPAAQRFDSASTPAPAAPSAPAASDCPLANLTERVPLFPADLFTMEQRRHGAVVLHVIGVVYMFVALAIVCDEFFVPALDVVIEKLGIAEDVAGATFMAAGGSAPELFTSVIGVFVSFDDVGIGTIVGSAVFNILFVIGMCALFSRTVLSLTWWPLFRDCTFYSASLIILILFFKDNYIHWYEAAVLFTIYLMYVSFMKWNQTFERFVKKYVYKNKVTRVRSTDHLMPAVSEPVWAAPRPYRDILFLNLFLYI</sequence>
<feature type="transmembrane region" description="Helical" evidence="8">
    <location>
        <begin position="201"/>
        <end position="221"/>
    </location>
</feature>
<evidence type="ECO:0000256" key="8">
    <source>
        <dbReference type="SAM" id="Phobius"/>
    </source>
</evidence>
<feature type="domain" description="Sodium/calcium exchanger membrane region" evidence="10">
    <location>
        <begin position="78"/>
        <end position="219"/>
    </location>
</feature>
<keyword evidence="4" id="KW-0106">Calcium</keyword>
<keyword evidence="4" id="KW-0406">Ion transport</keyword>
<dbReference type="InterPro" id="IPR004837">
    <property type="entry name" value="NaCa_Exmemb"/>
</dbReference>
<name>A0ABD0YFL2_9HEMI</name>
<keyword evidence="4" id="KW-0813">Transport</keyword>
<organism evidence="11 12">
    <name type="scientific">Ranatra chinensis</name>
    <dbReference type="NCBI Taxonomy" id="642074"/>
    <lineage>
        <taxon>Eukaryota</taxon>
        <taxon>Metazoa</taxon>
        <taxon>Ecdysozoa</taxon>
        <taxon>Arthropoda</taxon>
        <taxon>Hexapoda</taxon>
        <taxon>Insecta</taxon>
        <taxon>Pterygota</taxon>
        <taxon>Neoptera</taxon>
        <taxon>Paraneoptera</taxon>
        <taxon>Hemiptera</taxon>
        <taxon>Heteroptera</taxon>
        <taxon>Panheteroptera</taxon>
        <taxon>Nepomorpha</taxon>
        <taxon>Nepidae</taxon>
        <taxon>Ranatrinae</taxon>
        <taxon>Ranatra</taxon>
    </lineage>
</organism>
<feature type="signal peptide" evidence="9">
    <location>
        <begin position="1"/>
        <end position="20"/>
    </location>
</feature>
<evidence type="ECO:0000259" key="10">
    <source>
        <dbReference type="Pfam" id="PF01699"/>
    </source>
</evidence>
<feature type="transmembrane region" description="Helical" evidence="8">
    <location>
        <begin position="143"/>
        <end position="165"/>
    </location>
</feature>
<dbReference type="Gene3D" id="1.20.1420.30">
    <property type="entry name" value="NCX, central ion-binding region"/>
    <property type="match status" value="1"/>
</dbReference>
<evidence type="ECO:0000256" key="2">
    <source>
        <dbReference type="ARBA" id="ARBA00005364"/>
    </source>
</evidence>
<proteinExistence type="inferred from homology"/>
<evidence type="ECO:0000256" key="6">
    <source>
        <dbReference type="ARBA" id="ARBA00022989"/>
    </source>
</evidence>
<evidence type="ECO:0000256" key="4">
    <source>
        <dbReference type="ARBA" id="ARBA00022568"/>
    </source>
</evidence>
<dbReference type="GO" id="GO:0016020">
    <property type="term" value="C:membrane"/>
    <property type="evidence" value="ECO:0007669"/>
    <property type="project" value="UniProtKB-SubCell"/>
</dbReference>
<dbReference type="Proteomes" id="UP001558652">
    <property type="component" value="Unassembled WGS sequence"/>
</dbReference>
<evidence type="ECO:0000256" key="5">
    <source>
        <dbReference type="ARBA" id="ARBA00022692"/>
    </source>
</evidence>
<evidence type="ECO:0000256" key="9">
    <source>
        <dbReference type="SAM" id="SignalP"/>
    </source>
</evidence>
<dbReference type="InterPro" id="IPR044880">
    <property type="entry name" value="NCX_ion-bd_dom_sf"/>
</dbReference>
<keyword evidence="12" id="KW-1185">Reference proteome</keyword>
<accession>A0ABD0YFL2</accession>
<evidence type="ECO:0000256" key="3">
    <source>
        <dbReference type="ARBA" id="ARBA00022449"/>
    </source>
</evidence>
<keyword evidence="6 8" id="KW-1133">Transmembrane helix</keyword>
<dbReference type="PANTHER" id="PTHR10846">
    <property type="entry name" value="SODIUM/POTASSIUM/CALCIUM EXCHANGER"/>
    <property type="match status" value="1"/>
</dbReference>
<evidence type="ECO:0000256" key="7">
    <source>
        <dbReference type="ARBA" id="ARBA00023136"/>
    </source>
</evidence>
<comment type="similarity">
    <text evidence="2">Belongs to the Ca(2+):cation antiporter (CaCA) (TC 2.A.19) family. SLC24A subfamily.</text>
</comment>
<keyword evidence="5 8" id="KW-0812">Transmembrane</keyword>
<feature type="transmembrane region" description="Helical" evidence="8">
    <location>
        <begin position="177"/>
        <end position="195"/>
    </location>
</feature>
<dbReference type="InterPro" id="IPR004481">
    <property type="entry name" value="K/Na/Ca-exchanger"/>
</dbReference>
<keyword evidence="9" id="KW-0732">Signal</keyword>
<reference evidence="11 12" key="1">
    <citation type="submission" date="2024-07" db="EMBL/GenBank/DDBJ databases">
        <title>Chromosome-level genome assembly of the water stick insect Ranatra chinensis (Heteroptera: Nepidae).</title>
        <authorList>
            <person name="Liu X."/>
        </authorList>
    </citation>
    <scope>NUCLEOTIDE SEQUENCE [LARGE SCALE GENOMIC DNA]</scope>
    <source>
        <strain evidence="11">Cailab_2021Rc</strain>
        <tissue evidence="11">Muscle</tissue>
    </source>
</reference>
<keyword evidence="4" id="KW-0109">Calcium transport</keyword>
<gene>
    <name evidence="11" type="ORF">AAG570_012838</name>
</gene>
<evidence type="ECO:0000313" key="12">
    <source>
        <dbReference type="Proteomes" id="UP001558652"/>
    </source>
</evidence>
<evidence type="ECO:0000256" key="1">
    <source>
        <dbReference type="ARBA" id="ARBA00004141"/>
    </source>
</evidence>
<dbReference type="GO" id="GO:0015297">
    <property type="term" value="F:antiporter activity"/>
    <property type="evidence" value="ECO:0007669"/>
    <property type="project" value="UniProtKB-KW"/>
</dbReference>
<dbReference type="NCBIfam" id="TIGR00367">
    <property type="entry name" value="calcium/sodium antiporter"/>
    <property type="match status" value="1"/>
</dbReference>
<comment type="subcellular location">
    <subcellularLocation>
        <location evidence="1">Membrane</location>
        <topology evidence="1">Multi-pass membrane protein</topology>
    </subcellularLocation>
</comment>
<keyword evidence="7 8" id="KW-0472">Membrane</keyword>
<protein>
    <recommendedName>
        <fullName evidence="10">Sodium/calcium exchanger membrane region domain-containing protein</fullName>
    </recommendedName>
</protein>
<feature type="chain" id="PRO_5044762470" description="Sodium/calcium exchanger membrane region domain-containing protein" evidence="9">
    <location>
        <begin position="21"/>
        <end position="274"/>
    </location>
</feature>
<dbReference type="GO" id="GO:0006816">
    <property type="term" value="P:calcium ion transport"/>
    <property type="evidence" value="ECO:0007669"/>
    <property type="project" value="UniProtKB-KW"/>
</dbReference>
<dbReference type="FunFam" id="1.20.1420.30:FF:000004">
    <property type="entry name" value="Sodium/potassium/calcium exchanger 2 isoform 1"/>
    <property type="match status" value="1"/>
</dbReference>
<feature type="transmembrane region" description="Helical" evidence="8">
    <location>
        <begin position="73"/>
        <end position="92"/>
    </location>
</feature>
<keyword evidence="3" id="KW-0050">Antiport</keyword>
<dbReference type="PANTHER" id="PTHR10846:SF72">
    <property type="entry name" value="SODIUM_POTASSIUM_CALCIUM EXCHANGER NCKX30C"/>
    <property type="match status" value="1"/>
</dbReference>
<evidence type="ECO:0000313" key="11">
    <source>
        <dbReference type="EMBL" id="KAL1129894.1"/>
    </source>
</evidence>
<dbReference type="AlphaFoldDB" id="A0ABD0YFL2"/>
<comment type="caution">
    <text evidence="11">The sequence shown here is derived from an EMBL/GenBank/DDBJ whole genome shotgun (WGS) entry which is preliminary data.</text>
</comment>